<sequence>MTETATLCGHRPAPSRKIDLGGYLMYITHNNQTYANVRVYSTSGSVRFTGDSLSGVTELSGPVVVFADNGFELRVYTPGNFLRQEITDGSWLLTNIPLPEPQPVVATPVVYDLLDSTANMTKLLMKGEKPKTADEIIMCSALYDEWMPGKHVAGDIFSVGGDIWECFQNYDNGANPDIVPGNAAWFTFNKPYHGTSRETARNFVHPTGAHDTYKAGEWAVQDGKFTKANQDTAYSLAEYPQAWDVEE</sequence>
<dbReference type="EMBL" id="BK015174">
    <property type="protein sequence ID" value="DAD94160.1"/>
    <property type="molecule type" value="Genomic_DNA"/>
</dbReference>
<proteinExistence type="predicted"/>
<reference evidence="1" key="1">
    <citation type="journal article" date="2021" name="Proc. Natl. Acad. Sci. U.S.A.">
        <title>A Catalog of Tens of Thousands of Viruses from Human Metagenomes Reveals Hidden Associations with Chronic Diseases.</title>
        <authorList>
            <person name="Tisza M.J."/>
            <person name="Buck C.B."/>
        </authorList>
    </citation>
    <scope>NUCLEOTIDE SEQUENCE</scope>
    <source>
        <strain evidence="1">Cttpk5</strain>
    </source>
</reference>
<name>A0A8S5NIV8_9CAUD</name>
<protein>
    <submittedName>
        <fullName evidence="1">Uncharacterized protein</fullName>
    </submittedName>
</protein>
<accession>A0A8S5NIV8</accession>
<evidence type="ECO:0000313" key="1">
    <source>
        <dbReference type="EMBL" id="DAD94160.1"/>
    </source>
</evidence>
<organism evidence="1">
    <name type="scientific">Siphoviridae sp. cttpk5</name>
    <dbReference type="NCBI Taxonomy" id="2826496"/>
    <lineage>
        <taxon>Viruses</taxon>
        <taxon>Duplodnaviria</taxon>
        <taxon>Heunggongvirae</taxon>
        <taxon>Uroviricota</taxon>
        <taxon>Caudoviricetes</taxon>
    </lineage>
</organism>